<keyword evidence="1" id="KW-0812">Transmembrane</keyword>
<evidence type="ECO:0000313" key="3">
    <source>
        <dbReference type="Proteomes" id="UP000184301"/>
    </source>
</evidence>
<sequence>MTTLIRKSIIPLAAFLLLTYLGQYIFIVDGQFDWFRACLVYGLPFGITHMLFVIPIGGSVTGSLCLIVVNIIVGAVFGCLIAAFVMIQAVAYLIIVPIQCVLSKN</sequence>
<dbReference type="Proteomes" id="UP000184301">
    <property type="component" value="Unassembled WGS sequence"/>
</dbReference>
<feature type="transmembrane region" description="Helical" evidence="1">
    <location>
        <begin position="9"/>
        <end position="28"/>
    </location>
</feature>
<dbReference type="STRING" id="1121950.SAMN02745243_03255"/>
<keyword evidence="1" id="KW-1133">Transmembrane helix</keyword>
<keyword evidence="1" id="KW-0472">Membrane</keyword>
<protein>
    <submittedName>
        <fullName evidence="2">Uncharacterized protein</fullName>
    </submittedName>
</protein>
<name>A0A1M6TK04_9FIRM</name>
<dbReference type="Pfam" id="PF19517">
    <property type="entry name" value="DUF6050"/>
    <property type="match status" value="1"/>
</dbReference>
<evidence type="ECO:0000313" key="2">
    <source>
        <dbReference type="EMBL" id="SHK57291.1"/>
    </source>
</evidence>
<feature type="transmembrane region" description="Helical" evidence="1">
    <location>
        <begin position="66"/>
        <end position="95"/>
    </location>
</feature>
<dbReference type="RefSeq" id="WP_073112393.1">
    <property type="nucleotide sequence ID" value="NZ_FQZY01000060.1"/>
</dbReference>
<proteinExistence type="predicted"/>
<reference evidence="2 3" key="1">
    <citation type="submission" date="2016-11" db="EMBL/GenBank/DDBJ databases">
        <authorList>
            <person name="Jaros S."/>
            <person name="Januszkiewicz K."/>
            <person name="Wedrychowicz H."/>
        </authorList>
    </citation>
    <scope>NUCLEOTIDE SEQUENCE [LARGE SCALE GENOMIC DNA]</scope>
    <source>
        <strain evidence="2 3">DSM 15480</strain>
    </source>
</reference>
<dbReference type="AlphaFoldDB" id="A0A1M6TK04"/>
<gene>
    <name evidence="2" type="ORF">SAMN02745243_03255</name>
</gene>
<accession>A0A1M6TK04</accession>
<dbReference type="EMBL" id="FQZY01000060">
    <property type="protein sequence ID" value="SHK57291.1"/>
    <property type="molecule type" value="Genomic_DNA"/>
</dbReference>
<evidence type="ECO:0000256" key="1">
    <source>
        <dbReference type="SAM" id="Phobius"/>
    </source>
</evidence>
<dbReference type="InterPro" id="IPR046113">
    <property type="entry name" value="DUF6050"/>
</dbReference>
<keyword evidence="3" id="KW-1185">Reference proteome</keyword>
<organism evidence="2 3">
    <name type="scientific">Hespellia stercorisuis DSM 15480</name>
    <dbReference type="NCBI Taxonomy" id="1121950"/>
    <lineage>
        <taxon>Bacteria</taxon>
        <taxon>Bacillati</taxon>
        <taxon>Bacillota</taxon>
        <taxon>Clostridia</taxon>
        <taxon>Lachnospirales</taxon>
        <taxon>Lachnospiraceae</taxon>
        <taxon>Hespellia</taxon>
    </lineage>
</organism>
<dbReference type="OrthoDB" id="1976276at2"/>